<gene>
    <name evidence="1" type="ORF">GGE15_003207</name>
</gene>
<dbReference type="EMBL" id="JACIHI010000007">
    <property type="protein sequence ID" value="MBB4439931.1"/>
    <property type="molecule type" value="Genomic_DNA"/>
</dbReference>
<reference evidence="1 2" key="1">
    <citation type="submission" date="2020-08" db="EMBL/GenBank/DDBJ databases">
        <title>Genomic Encyclopedia of Type Strains, Phase IV (KMG-V): Genome sequencing to study the core and pangenomes of soil and plant-associated prokaryotes.</title>
        <authorList>
            <person name="Whitman W."/>
        </authorList>
    </citation>
    <scope>NUCLEOTIDE SEQUENCE [LARGE SCALE GENOMIC DNA]</scope>
    <source>
        <strain evidence="1 2">SEMIA 414</strain>
    </source>
</reference>
<evidence type="ECO:0000313" key="1">
    <source>
        <dbReference type="EMBL" id="MBB4439931.1"/>
    </source>
</evidence>
<proteinExistence type="predicted"/>
<keyword evidence="1" id="KW-0808">Transferase</keyword>
<dbReference type="Pfam" id="PF20143">
    <property type="entry name" value="NAD_kinase_C"/>
    <property type="match status" value="1"/>
</dbReference>
<sequence length="150" mass="16011">MARQIAKGMRDGQVYILGPGTTTRRVAEALGIKTTLLGVDALLDREVIGLDLDEKTLLSIIEGRRAEIVFSVLGGQGSLFGRGNQQISAEVIRRVGRDNIKIISTAEKLINLPSGALQVDTGDAEIDAIMAGYIPVITAPGRTMLVKVRA</sequence>
<dbReference type="AlphaFoldDB" id="A0A7W6UKT3"/>
<dbReference type="RefSeq" id="WP_210320533.1">
    <property type="nucleotide sequence ID" value="NZ_JACIHI010000007.1"/>
</dbReference>
<dbReference type="PANTHER" id="PTHR40697:SF2">
    <property type="entry name" value="ATP-NAD KINASE-RELATED"/>
    <property type="match status" value="1"/>
</dbReference>
<protein>
    <submittedName>
        <fullName evidence="1">Putative polyphosphate/ATP-dependent NAD kinase</fullName>
    </submittedName>
</protein>
<accession>A0A7W6UKT3</accession>
<dbReference type="PANTHER" id="PTHR40697">
    <property type="entry name" value="ACETOIN CATABOLISM PROTEIN X"/>
    <property type="match status" value="1"/>
</dbReference>
<dbReference type="Proteomes" id="UP000533724">
    <property type="component" value="Unassembled WGS sequence"/>
</dbReference>
<evidence type="ECO:0000313" key="2">
    <source>
        <dbReference type="Proteomes" id="UP000533724"/>
    </source>
</evidence>
<dbReference type="GO" id="GO:0016301">
    <property type="term" value="F:kinase activity"/>
    <property type="evidence" value="ECO:0007669"/>
    <property type="project" value="UniProtKB-KW"/>
</dbReference>
<comment type="caution">
    <text evidence="1">The sequence shown here is derived from an EMBL/GenBank/DDBJ whole genome shotgun (WGS) entry which is preliminary data.</text>
</comment>
<name>A0A7W6UKT3_9HYPH</name>
<organism evidence="1 2">
    <name type="scientific">Rhizobium esperanzae</name>
    <dbReference type="NCBI Taxonomy" id="1967781"/>
    <lineage>
        <taxon>Bacteria</taxon>
        <taxon>Pseudomonadati</taxon>
        <taxon>Pseudomonadota</taxon>
        <taxon>Alphaproteobacteria</taxon>
        <taxon>Hyphomicrobiales</taxon>
        <taxon>Rhizobiaceae</taxon>
        <taxon>Rhizobium/Agrobacterium group</taxon>
        <taxon>Rhizobium</taxon>
    </lineage>
</organism>
<keyword evidence="1" id="KW-0418">Kinase</keyword>
<dbReference type="InterPro" id="IPR039065">
    <property type="entry name" value="AcoX-like"/>
</dbReference>